<name>A0A376L3Q6_ECOLX</name>
<evidence type="ECO:0000256" key="4">
    <source>
        <dbReference type="ARBA" id="ARBA00023263"/>
    </source>
</evidence>
<dbReference type="GO" id="GO:0043709">
    <property type="term" value="P:cell adhesion involved in single-species biofilm formation"/>
    <property type="evidence" value="ECO:0007669"/>
    <property type="project" value="TreeGrafter"/>
</dbReference>
<dbReference type="InterPro" id="IPR000259">
    <property type="entry name" value="Adhesion_dom_fimbrial"/>
</dbReference>
<proteinExistence type="inferred from homology"/>
<dbReference type="Gene3D" id="2.60.40.1090">
    <property type="entry name" value="Fimbrial-type adhesion domain"/>
    <property type="match status" value="1"/>
</dbReference>
<evidence type="ECO:0000313" key="6">
    <source>
        <dbReference type="EMBL" id="STE89116.1"/>
    </source>
</evidence>
<evidence type="ECO:0000259" key="5">
    <source>
        <dbReference type="Pfam" id="PF00419"/>
    </source>
</evidence>
<reference evidence="6 7" key="1">
    <citation type="submission" date="2018-06" db="EMBL/GenBank/DDBJ databases">
        <authorList>
            <consortium name="Pathogen Informatics"/>
            <person name="Doyle S."/>
        </authorList>
    </citation>
    <scope>NUCLEOTIDE SEQUENCE [LARGE SCALE GENOMIC DNA]</scope>
    <source>
        <strain evidence="6 7">NCTC10418</strain>
    </source>
</reference>
<dbReference type="GO" id="GO:0009289">
    <property type="term" value="C:pilus"/>
    <property type="evidence" value="ECO:0007669"/>
    <property type="project" value="UniProtKB-SubCell"/>
</dbReference>
<evidence type="ECO:0000256" key="3">
    <source>
        <dbReference type="ARBA" id="ARBA00022729"/>
    </source>
</evidence>
<comment type="subcellular location">
    <subcellularLocation>
        <location evidence="1">Fimbrium</location>
    </subcellularLocation>
</comment>
<dbReference type="InterPro" id="IPR050263">
    <property type="entry name" value="Bact_Fimbrial_Adh_Pro"/>
</dbReference>
<protein>
    <submittedName>
        <fullName evidence="6">PapK protein</fullName>
    </submittedName>
</protein>
<dbReference type="SUPFAM" id="SSF49401">
    <property type="entry name" value="Bacterial adhesins"/>
    <property type="match status" value="1"/>
</dbReference>
<dbReference type="Proteomes" id="UP000255460">
    <property type="component" value="Unassembled WGS sequence"/>
</dbReference>
<dbReference type="RefSeq" id="WP_172807135.1">
    <property type="nucleotide sequence ID" value="NZ_NLGH01000024.1"/>
</dbReference>
<dbReference type="InterPro" id="IPR036937">
    <property type="entry name" value="Adhesion_dom_fimbrial_sf"/>
</dbReference>
<keyword evidence="4" id="KW-0281">Fimbrium</keyword>
<keyword evidence="3" id="KW-0732">Signal</keyword>
<dbReference type="PANTHER" id="PTHR33420:SF3">
    <property type="entry name" value="FIMBRIAL SUBUNIT ELFA"/>
    <property type="match status" value="1"/>
</dbReference>
<feature type="domain" description="Fimbrial-type adhesion" evidence="5">
    <location>
        <begin position="31"/>
        <end position="183"/>
    </location>
</feature>
<dbReference type="AlphaFoldDB" id="A0A376L3Q6"/>
<gene>
    <name evidence="6" type="primary">papK_3</name>
    <name evidence="6" type="ORF">NCTC10418_06838</name>
</gene>
<sequence>MQDNRISGVLIFALLTAVVHPVSGLASELGFKGNLLDRPCQVAAESLQQEVVFKTRPAKDFWYSPGYSPAESFSVKLVNCHPSTMGKVVHLTFGGVSEPALPGYLQVGGVNRGRLGIGILDTDGETLLPLGGSHNKGNGTEVTRESVTLTYRARVQATPDAIRNRSVEPGDYDALATFELYYQ</sequence>
<organism evidence="6 7">
    <name type="scientific">Escherichia coli</name>
    <dbReference type="NCBI Taxonomy" id="562"/>
    <lineage>
        <taxon>Bacteria</taxon>
        <taxon>Pseudomonadati</taxon>
        <taxon>Pseudomonadota</taxon>
        <taxon>Gammaproteobacteria</taxon>
        <taxon>Enterobacterales</taxon>
        <taxon>Enterobacteriaceae</taxon>
        <taxon>Escherichia</taxon>
    </lineage>
</organism>
<dbReference type="PANTHER" id="PTHR33420">
    <property type="entry name" value="FIMBRIAL SUBUNIT ELFA-RELATED"/>
    <property type="match status" value="1"/>
</dbReference>
<dbReference type="EMBL" id="UFZQ01000001">
    <property type="protein sequence ID" value="STE89116.1"/>
    <property type="molecule type" value="Genomic_DNA"/>
</dbReference>
<evidence type="ECO:0000256" key="1">
    <source>
        <dbReference type="ARBA" id="ARBA00004561"/>
    </source>
</evidence>
<accession>A0A376L3Q6</accession>
<evidence type="ECO:0000256" key="2">
    <source>
        <dbReference type="ARBA" id="ARBA00006671"/>
    </source>
</evidence>
<dbReference type="Pfam" id="PF00419">
    <property type="entry name" value="Fimbrial"/>
    <property type="match status" value="1"/>
</dbReference>
<evidence type="ECO:0000313" key="7">
    <source>
        <dbReference type="Proteomes" id="UP000255460"/>
    </source>
</evidence>
<dbReference type="InterPro" id="IPR008966">
    <property type="entry name" value="Adhesion_dom_sf"/>
</dbReference>
<comment type="similarity">
    <text evidence="2">Belongs to the fimbrial protein family.</text>
</comment>